<dbReference type="Proteomes" id="UP000054144">
    <property type="component" value="Unassembled WGS sequence"/>
</dbReference>
<feature type="signal peptide" evidence="2">
    <location>
        <begin position="1"/>
        <end position="22"/>
    </location>
</feature>
<evidence type="ECO:0000313" key="4">
    <source>
        <dbReference type="Proteomes" id="UP000054144"/>
    </source>
</evidence>
<name>A0A0D7ANW5_9AGAR</name>
<gene>
    <name evidence="3" type="ORF">FISHEDRAFT_55184</name>
</gene>
<organism evidence="3 4">
    <name type="scientific">Fistulina hepatica ATCC 64428</name>
    <dbReference type="NCBI Taxonomy" id="1128425"/>
    <lineage>
        <taxon>Eukaryota</taxon>
        <taxon>Fungi</taxon>
        <taxon>Dikarya</taxon>
        <taxon>Basidiomycota</taxon>
        <taxon>Agaricomycotina</taxon>
        <taxon>Agaricomycetes</taxon>
        <taxon>Agaricomycetidae</taxon>
        <taxon>Agaricales</taxon>
        <taxon>Fistulinaceae</taxon>
        <taxon>Fistulina</taxon>
    </lineage>
</organism>
<feature type="region of interest" description="Disordered" evidence="1">
    <location>
        <begin position="33"/>
        <end position="105"/>
    </location>
</feature>
<dbReference type="EMBL" id="KN881617">
    <property type="protein sequence ID" value="KIY53449.1"/>
    <property type="molecule type" value="Genomic_DNA"/>
</dbReference>
<sequence length="397" mass="41557">MRTKVLLSTLPCLLYGVSSAVANPSLNPPNPAALEMAAFPPTSGAGADPNHHKRSVRPADYAVNRPLSDDSPQKPAAAASERRFAKRTGKLRMKEGTQRPAEASGMRVAEIAHKFRGDSFPTKANPLSREIDAHDRDSEEATGYETARSVDEEDATLKNPVPNVTSKVPAPAAAALAHAPVHPPVTREESLGVPHLARAMVHAPVVDAVNAAHGLPAPVSNVEATLPPAVPAPAKAITNSTPVHPRTPPDFPDVAGAAHSVKPSALPRGEGESASIRGGGPAAWLGHHENEIRDENVVDLIDLDPESPAPHSKMAAAPHAKVPAGKQGAAAGGPNQVASHHAARNGNPEIEIKHEDANASEPLGLIPRVNDDGRCFVGVQYWAARLTVSLCSRTCQH</sequence>
<accession>A0A0D7ANW5</accession>
<evidence type="ECO:0000313" key="3">
    <source>
        <dbReference type="EMBL" id="KIY53449.1"/>
    </source>
</evidence>
<evidence type="ECO:0000256" key="1">
    <source>
        <dbReference type="SAM" id="MobiDB-lite"/>
    </source>
</evidence>
<feature type="chain" id="PRO_5002316453" evidence="2">
    <location>
        <begin position="23"/>
        <end position="397"/>
    </location>
</feature>
<protein>
    <submittedName>
        <fullName evidence="3">Uncharacterized protein</fullName>
    </submittedName>
</protein>
<proteinExistence type="predicted"/>
<evidence type="ECO:0000256" key="2">
    <source>
        <dbReference type="SAM" id="SignalP"/>
    </source>
</evidence>
<keyword evidence="4" id="KW-1185">Reference proteome</keyword>
<feature type="region of interest" description="Disordered" evidence="1">
    <location>
        <begin position="233"/>
        <end position="279"/>
    </location>
</feature>
<reference evidence="3 4" key="1">
    <citation type="journal article" date="2015" name="Fungal Genet. Biol.">
        <title>Evolution of novel wood decay mechanisms in Agaricales revealed by the genome sequences of Fistulina hepatica and Cylindrobasidium torrendii.</title>
        <authorList>
            <person name="Floudas D."/>
            <person name="Held B.W."/>
            <person name="Riley R."/>
            <person name="Nagy L.G."/>
            <person name="Koehler G."/>
            <person name="Ransdell A.S."/>
            <person name="Younus H."/>
            <person name="Chow J."/>
            <person name="Chiniquy J."/>
            <person name="Lipzen A."/>
            <person name="Tritt A."/>
            <person name="Sun H."/>
            <person name="Haridas S."/>
            <person name="LaButti K."/>
            <person name="Ohm R.A."/>
            <person name="Kues U."/>
            <person name="Blanchette R.A."/>
            <person name="Grigoriev I.V."/>
            <person name="Minto R.E."/>
            <person name="Hibbett D.S."/>
        </authorList>
    </citation>
    <scope>NUCLEOTIDE SEQUENCE [LARGE SCALE GENOMIC DNA]</scope>
    <source>
        <strain evidence="3 4">ATCC 64428</strain>
    </source>
</reference>
<keyword evidence="2" id="KW-0732">Signal</keyword>
<feature type="region of interest" description="Disordered" evidence="1">
    <location>
        <begin position="133"/>
        <end position="153"/>
    </location>
</feature>
<dbReference type="AlphaFoldDB" id="A0A0D7ANW5"/>